<protein>
    <submittedName>
        <fullName evidence="2">SPFH domain-containing protein</fullName>
    </submittedName>
</protein>
<dbReference type="AlphaFoldDB" id="A0AAE3AJP4"/>
<evidence type="ECO:0000313" key="3">
    <source>
        <dbReference type="Proteomes" id="UP001199424"/>
    </source>
</evidence>
<feature type="domain" description="SPFH" evidence="1">
    <location>
        <begin position="52"/>
        <end position="275"/>
    </location>
</feature>
<dbReference type="EMBL" id="JAJEQC010000001">
    <property type="protein sequence ID" value="MCC2135713.1"/>
    <property type="molecule type" value="Genomic_DNA"/>
</dbReference>
<comment type="caution">
    <text evidence="2">The sequence shown here is derived from an EMBL/GenBank/DDBJ whole genome shotgun (WGS) entry which is preliminary data.</text>
</comment>
<dbReference type="PANTHER" id="PTHR37826:SF2">
    <property type="entry name" value="ZINC-RIBBON DOMAIN-CONTAINING PROTEIN"/>
    <property type="match status" value="1"/>
</dbReference>
<reference evidence="2" key="1">
    <citation type="submission" date="2021-10" db="EMBL/GenBank/DDBJ databases">
        <title>Anaerobic single-cell dispensing facilitates the cultivation of human gut bacteria.</title>
        <authorList>
            <person name="Afrizal A."/>
        </authorList>
    </citation>
    <scope>NUCLEOTIDE SEQUENCE</scope>
    <source>
        <strain evidence="2">CLA-AA-H250</strain>
    </source>
</reference>
<sequence>MGLIKAALGAAGGVMADQWKEYFYCESIPENVMAVKGQRRVSGRSSNTKGSENIISNGSVVAVADGQCMIIVDQGKVAELCAVPGEFVYDSSTEPTIFSGELGTSILDTFKNIGKRFTFGGEPPKDQRVYYFNTKELIGNKYGTPSPVPFRVVDQRAGIDIDIAIRCFGEYSYRISDPILFYTNVCGNVSEDYTRDRLDGQLKTELLTALQPAFAKISDMGIRYSALPGHTMELAEALNEVLSGKWRYLRGLEIVSFGVSSVKASEEDEQMIKELQRNAAFMDPTRAAAYLVGAQASAMQSAASNQNAGPAMAFMGMNMAGQAGGMNAQNLYQMGAQQQAAQPAPAPAAAEGWNCSCGQSGITGKFCPNCGSKKPEPKPAAESWNCPQCGATASGKFCPECGTKKPESQADGWTCSCGAVNKGKFCAECGKPKPAGVPQYKCDKCGWEPADPTHPPKFCPECGDPFDDGDLK</sequence>
<dbReference type="CDD" id="cd03408">
    <property type="entry name" value="SPFH_like_u1"/>
    <property type="match status" value="1"/>
</dbReference>
<dbReference type="RefSeq" id="WP_308448337.1">
    <property type="nucleotide sequence ID" value="NZ_JAJEQC010000001.1"/>
</dbReference>
<keyword evidence="3" id="KW-1185">Reference proteome</keyword>
<organism evidence="2 3">
    <name type="scientific">Hominenteromicrobium mulieris</name>
    <dbReference type="NCBI Taxonomy" id="2885357"/>
    <lineage>
        <taxon>Bacteria</taxon>
        <taxon>Bacillati</taxon>
        <taxon>Bacillota</taxon>
        <taxon>Clostridia</taxon>
        <taxon>Eubacteriales</taxon>
        <taxon>Oscillospiraceae</taxon>
        <taxon>Hominenteromicrobium</taxon>
    </lineage>
</organism>
<dbReference type="Proteomes" id="UP001199424">
    <property type="component" value="Unassembled WGS sequence"/>
</dbReference>
<proteinExistence type="predicted"/>
<accession>A0AAE3AJP4</accession>
<dbReference type="InterPro" id="IPR033880">
    <property type="entry name" value="SPFH_YdjI"/>
</dbReference>
<name>A0AAE3AJP4_9FIRM</name>
<evidence type="ECO:0000313" key="2">
    <source>
        <dbReference type="EMBL" id="MCC2135713.1"/>
    </source>
</evidence>
<dbReference type="Pfam" id="PF13421">
    <property type="entry name" value="Band_7_1"/>
    <property type="match status" value="1"/>
</dbReference>
<dbReference type="PANTHER" id="PTHR37826">
    <property type="entry name" value="FLOTILLIN BAND_7_5 DOMAIN PROTEIN"/>
    <property type="match status" value="1"/>
</dbReference>
<evidence type="ECO:0000259" key="1">
    <source>
        <dbReference type="Pfam" id="PF13421"/>
    </source>
</evidence>
<gene>
    <name evidence="2" type="ORF">LKD31_01605</name>
</gene>